<dbReference type="PROSITE" id="PS51257">
    <property type="entry name" value="PROKAR_LIPOPROTEIN"/>
    <property type="match status" value="1"/>
</dbReference>
<feature type="compositionally biased region" description="Basic and acidic residues" evidence="1">
    <location>
        <begin position="76"/>
        <end position="88"/>
    </location>
</feature>
<feature type="signal peptide" evidence="2">
    <location>
        <begin position="1"/>
        <end position="21"/>
    </location>
</feature>
<dbReference type="EMBL" id="BQKM01000002">
    <property type="protein sequence ID" value="GJN51413.1"/>
    <property type="molecule type" value="Genomic_DNA"/>
</dbReference>
<keyword evidence="2" id="KW-0732">Signal</keyword>
<organism evidence="3 5">
    <name type="scientific">Pseudomonas tohonis</name>
    <dbReference type="NCBI Taxonomy" id="2725477"/>
    <lineage>
        <taxon>Bacteria</taxon>
        <taxon>Pseudomonadati</taxon>
        <taxon>Pseudomonadota</taxon>
        <taxon>Gammaproteobacteria</taxon>
        <taxon>Pseudomonadales</taxon>
        <taxon>Pseudomonadaceae</taxon>
        <taxon>Pseudomonas</taxon>
    </lineage>
</organism>
<evidence type="ECO:0000313" key="4">
    <source>
        <dbReference type="EMBL" id="GJN51413.1"/>
    </source>
</evidence>
<reference evidence="3 5" key="1">
    <citation type="submission" date="2020-05" db="EMBL/GenBank/DDBJ databases">
        <title>Characterization of novel class B3 metallo-beta-lactamase from novel Pseudomonas species.</title>
        <authorList>
            <person name="Yamada K."/>
            <person name="Aoki K."/>
            <person name="Ishii Y."/>
        </authorList>
    </citation>
    <scope>NUCLEOTIDE SEQUENCE [LARGE SCALE GENOMIC DNA]</scope>
    <source>
        <strain evidence="3 5">TUM18999</strain>
        <strain evidence="4 6">TUM20286</strain>
    </source>
</reference>
<protein>
    <recommendedName>
        <fullName evidence="7">Secreted protein</fullName>
    </recommendedName>
</protein>
<proteinExistence type="predicted"/>
<accession>A0A6J4E1X6</accession>
<feature type="region of interest" description="Disordered" evidence="1">
    <location>
        <begin position="26"/>
        <end position="97"/>
    </location>
</feature>
<feature type="chain" id="PRO_5026955588" description="Secreted protein" evidence="2">
    <location>
        <begin position="22"/>
        <end position="97"/>
    </location>
</feature>
<feature type="compositionally biased region" description="Basic and acidic residues" evidence="1">
    <location>
        <begin position="28"/>
        <end position="67"/>
    </location>
</feature>
<gene>
    <name evidence="3" type="ORF">TUM18999_15600</name>
    <name evidence="4" type="ORF">TUM20286_11650</name>
</gene>
<dbReference type="RefSeq" id="WP_173176453.1">
    <property type="nucleotide sequence ID" value="NZ_AP023189.1"/>
</dbReference>
<evidence type="ECO:0000256" key="2">
    <source>
        <dbReference type="SAM" id="SignalP"/>
    </source>
</evidence>
<evidence type="ECO:0000313" key="5">
    <source>
        <dbReference type="Proteomes" id="UP000509383"/>
    </source>
</evidence>
<keyword evidence="6" id="KW-1185">Reference proteome</keyword>
<evidence type="ECO:0008006" key="7">
    <source>
        <dbReference type="Google" id="ProtNLM"/>
    </source>
</evidence>
<dbReference type="Proteomes" id="UP001054892">
    <property type="component" value="Unassembled WGS sequence"/>
</dbReference>
<name>A0A6J4E1X6_9PSED</name>
<dbReference type="KEGG" id="ptw:TUM18999_15600"/>
<sequence>MNRLLALSATLALLAPLPALAACGADEATAKREQLAAEVHQATDSDPQKARQVNEELKHEKLKTDSREGDDECDVTEQRKQEVDKAGDASDAQQKQP</sequence>
<dbReference type="AlphaFoldDB" id="A0A6J4E1X6"/>
<evidence type="ECO:0000256" key="1">
    <source>
        <dbReference type="SAM" id="MobiDB-lite"/>
    </source>
</evidence>
<dbReference type="Proteomes" id="UP000509383">
    <property type="component" value="Chromosome"/>
</dbReference>
<dbReference type="EMBL" id="AP023189">
    <property type="protein sequence ID" value="BCG23369.1"/>
    <property type="molecule type" value="Genomic_DNA"/>
</dbReference>
<evidence type="ECO:0000313" key="3">
    <source>
        <dbReference type="EMBL" id="BCG23369.1"/>
    </source>
</evidence>
<evidence type="ECO:0000313" key="6">
    <source>
        <dbReference type="Proteomes" id="UP001054892"/>
    </source>
</evidence>